<evidence type="ECO:0000313" key="8">
    <source>
        <dbReference type="Proteomes" id="UP001595462"/>
    </source>
</evidence>
<sequence length="324" mass="35117">MKSCIAPGLLPFVCLLLMLGAAGAWAQTDAAGATAPQSLRPAVAPPANARETDNSHQDFATYPLITDRIAQRGGINGNISATRTVEGALTQSTYQLSTDTPGTDIWRNYEQRLGTAGFDVLYQCEGDACGPTFLRASPGYRAAGSLFDRPLSAQHYIAAQRTDSGGDVYTSIQTADTDDGVVIQVDTLRVKPREISAISVNAEQMSQELNTKGRVALYGIFFNTDSAEIKPESKPTLNEIAKLLTDRPDLRLLVVGHTDSRGSFDYNIDLSTRRAKAVVDALVDEHDVDRSRLKPWGVGYTVPRASNDSDIGQAKNRRVELVVW</sequence>
<evidence type="ECO:0000256" key="3">
    <source>
        <dbReference type="ARBA" id="ARBA00023237"/>
    </source>
</evidence>
<dbReference type="PROSITE" id="PS51123">
    <property type="entry name" value="OMPA_2"/>
    <property type="match status" value="1"/>
</dbReference>
<keyword evidence="8" id="KW-1185">Reference proteome</keyword>
<reference evidence="8" key="1">
    <citation type="journal article" date="2019" name="Int. J. Syst. Evol. Microbiol.">
        <title>The Global Catalogue of Microorganisms (GCM) 10K type strain sequencing project: providing services to taxonomists for standard genome sequencing and annotation.</title>
        <authorList>
            <consortium name="The Broad Institute Genomics Platform"/>
            <consortium name="The Broad Institute Genome Sequencing Center for Infectious Disease"/>
            <person name="Wu L."/>
            <person name="Ma J."/>
        </authorList>
    </citation>
    <scope>NUCLEOTIDE SEQUENCE [LARGE SCALE GENOMIC DNA]</scope>
    <source>
        <strain evidence="8">KCTC 52640</strain>
    </source>
</reference>
<feature type="chain" id="PRO_5045179993" evidence="5">
    <location>
        <begin position="27"/>
        <end position="324"/>
    </location>
</feature>
<accession>A0ABV7ESK5</accession>
<dbReference type="PRINTS" id="PR01021">
    <property type="entry name" value="OMPADOMAIN"/>
</dbReference>
<feature type="signal peptide" evidence="5">
    <location>
        <begin position="1"/>
        <end position="26"/>
    </location>
</feature>
<keyword evidence="5" id="KW-0732">Signal</keyword>
<dbReference type="InterPro" id="IPR006665">
    <property type="entry name" value="OmpA-like"/>
</dbReference>
<organism evidence="7 8">
    <name type="scientific">Salinisphaera aquimarina</name>
    <dbReference type="NCBI Taxonomy" id="2094031"/>
    <lineage>
        <taxon>Bacteria</taxon>
        <taxon>Pseudomonadati</taxon>
        <taxon>Pseudomonadota</taxon>
        <taxon>Gammaproteobacteria</taxon>
        <taxon>Salinisphaerales</taxon>
        <taxon>Salinisphaeraceae</taxon>
        <taxon>Salinisphaera</taxon>
    </lineage>
</organism>
<gene>
    <name evidence="7" type="ORF">ACFOSU_12835</name>
</gene>
<dbReference type="InterPro" id="IPR036737">
    <property type="entry name" value="OmpA-like_sf"/>
</dbReference>
<keyword evidence="3" id="KW-0998">Cell outer membrane</keyword>
<protein>
    <submittedName>
        <fullName evidence="7">OmpA family protein</fullName>
    </submittedName>
</protein>
<dbReference type="PANTHER" id="PTHR30329:SF21">
    <property type="entry name" value="LIPOPROTEIN YIAD-RELATED"/>
    <property type="match status" value="1"/>
</dbReference>
<dbReference type="PANTHER" id="PTHR30329">
    <property type="entry name" value="STATOR ELEMENT OF FLAGELLAR MOTOR COMPLEX"/>
    <property type="match status" value="1"/>
</dbReference>
<dbReference type="CDD" id="cd07185">
    <property type="entry name" value="OmpA_C-like"/>
    <property type="match status" value="1"/>
</dbReference>
<keyword evidence="2 4" id="KW-0472">Membrane</keyword>
<dbReference type="Pfam" id="PF00691">
    <property type="entry name" value="OmpA"/>
    <property type="match status" value="1"/>
</dbReference>
<dbReference type="Proteomes" id="UP001595462">
    <property type="component" value="Unassembled WGS sequence"/>
</dbReference>
<comment type="subcellular location">
    <subcellularLocation>
        <location evidence="1">Cell outer membrane</location>
    </subcellularLocation>
</comment>
<dbReference type="InterPro" id="IPR050330">
    <property type="entry name" value="Bact_OuterMem_StrucFunc"/>
</dbReference>
<dbReference type="InterPro" id="IPR006664">
    <property type="entry name" value="OMP_bac"/>
</dbReference>
<dbReference type="EMBL" id="JBHRSS010000006">
    <property type="protein sequence ID" value="MFC3104770.1"/>
    <property type="molecule type" value="Genomic_DNA"/>
</dbReference>
<feature type="domain" description="OmpA-like" evidence="6">
    <location>
        <begin position="209"/>
        <end position="324"/>
    </location>
</feature>
<dbReference type="Gene3D" id="3.30.1330.60">
    <property type="entry name" value="OmpA-like domain"/>
    <property type="match status" value="1"/>
</dbReference>
<evidence type="ECO:0000256" key="5">
    <source>
        <dbReference type="SAM" id="SignalP"/>
    </source>
</evidence>
<dbReference type="SUPFAM" id="SSF103088">
    <property type="entry name" value="OmpA-like"/>
    <property type="match status" value="1"/>
</dbReference>
<evidence type="ECO:0000313" key="7">
    <source>
        <dbReference type="EMBL" id="MFC3104770.1"/>
    </source>
</evidence>
<comment type="caution">
    <text evidence="7">The sequence shown here is derived from an EMBL/GenBank/DDBJ whole genome shotgun (WGS) entry which is preliminary data.</text>
</comment>
<evidence type="ECO:0000256" key="4">
    <source>
        <dbReference type="PROSITE-ProRule" id="PRU00473"/>
    </source>
</evidence>
<evidence type="ECO:0000259" key="6">
    <source>
        <dbReference type="PROSITE" id="PS51123"/>
    </source>
</evidence>
<proteinExistence type="predicted"/>
<dbReference type="RefSeq" id="WP_380690236.1">
    <property type="nucleotide sequence ID" value="NZ_JBHRSS010000006.1"/>
</dbReference>
<evidence type="ECO:0000256" key="2">
    <source>
        <dbReference type="ARBA" id="ARBA00023136"/>
    </source>
</evidence>
<evidence type="ECO:0000256" key="1">
    <source>
        <dbReference type="ARBA" id="ARBA00004442"/>
    </source>
</evidence>
<name>A0ABV7ESK5_9GAMM</name>